<dbReference type="Pfam" id="PF04397">
    <property type="entry name" value="LytTR"/>
    <property type="match status" value="1"/>
</dbReference>
<dbReference type="GO" id="GO:0000156">
    <property type="term" value="F:phosphorelay response regulator activity"/>
    <property type="evidence" value="ECO:0007669"/>
    <property type="project" value="InterPro"/>
</dbReference>
<sequence>MKVTVKNQEEFEEDEVVIYCSVENGKIKKIKGFVENMDYKLWVTSNEENIMVDPDEVYYFESVDKRTFVYLKEMILECPLRLYEIELKYKGFSFFRATKSTIVNTKYIRKVVPMINRNLMVTLKNKEKLIISRRNIKEFKILIGWE</sequence>
<proteinExistence type="predicted"/>
<dbReference type="OrthoDB" id="9808614at2"/>
<evidence type="ECO:0000313" key="2">
    <source>
        <dbReference type="EMBL" id="PRR82517.1"/>
    </source>
</evidence>
<gene>
    <name evidence="2" type="primary">ypdB_2</name>
    <name evidence="2" type="ORF">CLVI_16520</name>
</gene>
<dbReference type="InterPro" id="IPR046947">
    <property type="entry name" value="LytR-like"/>
</dbReference>
<dbReference type="SMART" id="SM00850">
    <property type="entry name" value="LytTR"/>
    <property type="match status" value="1"/>
</dbReference>
<dbReference type="EMBL" id="PVXQ01000015">
    <property type="protein sequence ID" value="PRR82517.1"/>
    <property type="molecule type" value="Genomic_DNA"/>
</dbReference>
<evidence type="ECO:0000259" key="1">
    <source>
        <dbReference type="PROSITE" id="PS50930"/>
    </source>
</evidence>
<protein>
    <submittedName>
        <fullName evidence="2">Transcriptional regulatory protein YpdB</fullName>
    </submittedName>
</protein>
<evidence type="ECO:0000313" key="3">
    <source>
        <dbReference type="Proteomes" id="UP000239471"/>
    </source>
</evidence>
<dbReference type="Proteomes" id="UP000239471">
    <property type="component" value="Unassembled WGS sequence"/>
</dbReference>
<dbReference type="RefSeq" id="WP_106059640.1">
    <property type="nucleotide sequence ID" value="NZ_PVXQ01000015.1"/>
</dbReference>
<comment type="caution">
    <text evidence="2">The sequence shown here is derived from an EMBL/GenBank/DDBJ whole genome shotgun (WGS) entry which is preliminary data.</text>
</comment>
<dbReference type="Gene3D" id="2.40.50.1020">
    <property type="entry name" value="LytTr DNA-binding domain"/>
    <property type="match status" value="1"/>
</dbReference>
<dbReference type="InterPro" id="IPR007492">
    <property type="entry name" value="LytTR_DNA-bd_dom"/>
</dbReference>
<feature type="domain" description="HTH LytTR-type" evidence="1">
    <location>
        <begin position="41"/>
        <end position="145"/>
    </location>
</feature>
<name>A0A2T0BFB8_9CLOT</name>
<keyword evidence="3" id="KW-1185">Reference proteome</keyword>
<dbReference type="PROSITE" id="PS50930">
    <property type="entry name" value="HTH_LYTTR"/>
    <property type="match status" value="1"/>
</dbReference>
<organism evidence="2 3">
    <name type="scientific">Clostridium vincentii</name>
    <dbReference type="NCBI Taxonomy" id="52704"/>
    <lineage>
        <taxon>Bacteria</taxon>
        <taxon>Bacillati</taxon>
        <taxon>Bacillota</taxon>
        <taxon>Clostridia</taxon>
        <taxon>Eubacteriales</taxon>
        <taxon>Clostridiaceae</taxon>
        <taxon>Clostridium</taxon>
    </lineage>
</organism>
<reference evidence="2 3" key="1">
    <citation type="submission" date="2018-03" db="EMBL/GenBank/DDBJ databases">
        <title>Genome sequence of Clostridium vincentii DSM 10228.</title>
        <authorList>
            <person name="Poehlein A."/>
            <person name="Daniel R."/>
        </authorList>
    </citation>
    <scope>NUCLEOTIDE SEQUENCE [LARGE SCALE GENOMIC DNA]</scope>
    <source>
        <strain evidence="2 3">DSM 10228</strain>
    </source>
</reference>
<dbReference type="GO" id="GO:0003677">
    <property type="term" value="F:DNA binding"/>
    <property type="evidence" value="ECO:0007669"/>
    <property type="project" value="InterPro"/>
</dbReference>
<dbReference type="AlphaFoldDB" id="A0A2T0BFB8"/>
<dbReference type="PANTHER" id="PTHR37299">
    <property type="entry name" value="TRANSCRIPTIONAL REGULATOR-RELATED"/>
    <property type="match status" value="1"/>
</dbReference>
<accession>A0A2T0BFB8</accession>
<dbReference type="PANTHER" id="PTHR37299:SF4">
    <property type="entry name" value="TRANSCRIPTIONAL REGULATOR"/>
    <property type="match status" value="1"/>
</dbReference>